<dbReference type="GO" id="GO:0016020">
    <property type="term" value="C:membrane"/>
    <property type="evidence" value="ECO:0007669"/>
    <property type="project" value="UniProtKB-SubCell"/>
</dbReference>
<dbReference type="InterPro" id="IPR024989">
    <property type="entry name" value="MFS_assoc_dom"/>
</dbReference>
<keyword evidence="3 6" id="KW-0812">Transmembrane</keyword>
<accession>A0A4Y2BNG5</accession>
<organism evidence="8 9">
    <name type="scientific">Araneus ventricosus</name>
    <name type="common">Orbweaver spider</name>
    <name type="synonym">Epeira ventricosa</name>
    <dbReference type="NCBI Taxonomy" id="182803"/>
    <lineage>
        <taxon>Eukaryota</taxon>
        <taxon>Metazoa</taxon>
        <taxon>Ecdysozoa</taxon>
        <taxon>Arthropoda</taxon>
        <taxon>Chelicerata</taxon>
        <taxon>Arachnida</taxon>
        <taxon>Araneae</taxon>
        <taxon>Araneomorphae</taxon>
        <taxon>Entelegynae</taxon>
        <taxon>Araneoidea</taxon>
        <taxon>Araneidae</taxon>
        <taxon>Araneus</taxon>
    </lineage>
</organism>
<evidence type="ECO:0000256" key="1">
    <source>
        <dbReference type="ARBA" id="ARBA00004141"/>
    </source>
</evidence>
<sequence>MEQLLEQVEIQHKPTFMSLLPMKAHYLFMFGGNSASTPYMAIFAKQMGVTADVIGYTAAAFGCITVITRPIIGALADHFQKFKLVLICMLFVSISTDIGLSLIPQPARQKTSNFTTNTSEICYQNNSYRIQFNSDDCIKSPSSCEGHCSVSCTLCEVCSADCININSTDFETSFPKCLQEFTMKCIQDDAMKNKCNDISPGNSTDSGGSFVQNAALQIALYSTFAALFFVCQTALESLTDAACGKTLGDQMDLYGRQRMWGTVGWGAFSLLAGYLNHVFSVSDSVINYTPGFYLSISLFFLDMVVLWKLKLEHPRPPRNIFKDVGWLLLKPKIILFILQVTAVGIIRGIFNTYLLWYLQSLGASALLLGSVTSIQCFLGEVLFFFLSGWIIQKLGYLNVFTMSFIAHGLRFLAYSFLTDPKFALVIEILQGPSFSSFYSALTAYVKLVAPKGAEATVQGIALAALEGLGK</sequence>
<keyword evidence="4 6" id="KW-1133">Transmembrane helix</keyword>
<dbReference type="InterPro" id="IPR036259">
    <property type="entry name" value="MFS_trans_sf"/>
</dbReference>
<dbReference type="Gene3D" id="1.20.1250.20">
    <property type="entry name" value="MFS general substrate transporter like domains"/>
    <property type="match status" value="3"/>
</dbReference>
<dbReference type="AlphaFoldDB" id="A0A4Y2BNG5"/>
<keyword evidence="9" id="KW-1185">Reference proteome</keyword>
<evidence type="ECO:0000313" key="9">
    <source>
        <dbReference type="Proteomes" id="UP000499080"/>
    </source>
</evidence>
<evidence type="ECO:0000256" key="6">
    <source>
        <dbReference type="SAM" id="Phobius"/>
    </source>
</evidence>
<keyword evidence="5 6" id="KW-0472">Membrane</keyword>
<dbReference type="PANTHER" id="PTHR16172:SF30">
    <property type="entry name" value="SUGAR BABY, ISOFORM C"/>
    <property type="match status" value="1"/>
</dbReference>
<comment type="caution">
    <text evidence="8">The sequence shown here is derived from an EMBL/GenBank/DDBJ whole genome shotgun (WGS) entry which is preliminary data.</text>
</comment>
<feature type="transmembrane region" description="Helical" evidence="6">
    <location>
        <begin position="24"/>
        <end position="41"/>
    </location>
</feature>
<proteinExistence type="inferred from homology"/>
<feature type="domain" description="Major facilitator superfamily associated" evidence="7">
    <location>
        <begin position="21"/>
        <end position="470"/>
    </location>
</feature>
<dbReference type="InterPro" id="IPR051717">
    <property type="entry name" value="MFS_MFSD6"/>
</dbReference>
<dbReference type="Pfam" id="PF12832">
    <property type="entry name" value="MFS_1_like"/>
    <property type="match status" value="1"/>
</dbReference>
<evidence type="ECO:0000256" key="5">
    <source>
        <dbReference type="ARBA" id="ARBA00023136"/>
    </source>
</evidence>
<dbReference type="EMBL" id="BGPR01000094">
    <property type="protein sequence ID" value="GBL93483.1"/>
    <property type="molecule type" value="Genomic_DNA"/>
</dbReference>
<feature type="transmembrane region" description="Helical" evidence="6">
    <location>
        <begin position="397"/>
        <end position="417"/>
    </location>
</feature>
<evidence type="ECO:0000259" key="7">
    <source>
        <dbReference type="Pfam" id="PF12832"/>
    </source>
</evidence>
<feature type="transmembrane region" description="Helical" evidence="6">
    <location>
        <begin position="53"/>
        <end position="72"/>
    </location>
</feature>
<dbReference type="PANTHER" id="PTHR16172">
    <property type="entry name" value="MAJOR FACILITATOR SUPERFAMILY DOMAIN-CONTAINING PROTEIN 6-LIKE"/>
    <property type="match status" value="1"/>
</dbReference>
<feature type="transmembrane region" description="Helical" evidence="6">
    <location>
        <begin position="259"/>
        <end position="279"/>
    </location>
</feature>
<dbReference type="OrthoDB" id="515887at2759"/>
<feature type="transmembrane region" description="Helical" evidence="6">
    <location>
        <begin position="84"/>
        <end position="103"/>
    </location>
</feature>
<dbReference type="SUPFAM" id="SSF103473">
    <property type="entry name" value="MFS general substrate transporter"/>
    <property type="match status" value="1"/>
</dbReference>
<protein>
    <recommendedName>
        <fullName evidence="7">Major facilitator superfamily associated domain-containing protein</fullName>
    </recommendedName>
</protein>
<evidence type="ECO:0000256" key="4">
    <source>
        <dbReference type="ARBA" id="ARBA00022989"/>
    </source>
</evidence>
<dbReference type="Proteomes" id="UP000499080">
    <property type="component" value="Unassembled WGS sequence"/>
</dbReference>
<gene>
    <name evidence="8" type="ORF">AVEN_59683_1</name>
</gene>
<evidence type="ECO:0000256" key="3">
    <source>
        <dbReference type="ARBA" id="ARBA00022692"/>
    </source>
</evidence>
<evidence type="ECO:0000313" key="8">
    <source>
        <dbReference type="EMBL" id="GBL93483.1"/>
    </source>
</evidence>
<comment type="similarity">
    <text evidence="2">Belongs to the major facilitator superfamily. MFSD6 family.</text>
</comment>
<comment type="subcellular location">
    <subcellularLocation>
        <location evidence="1">Membrane</location>
        <topology evidence="1">Multi-pass membrane protein</topology>
    </subcellularLocation>
</comment>
<feature type="transmembrane region" description="Helical" evidence="6">
    <location>
        <begin position="291"/>
        <end position="311"/>
    </location>
</feature>
<evidence type="ECO:0000256" key="2">
    <source>
        <dbReference type="ARBA" id="ARBA00005241"/>
    </source>
</evidence>
<feature type="transmembrane region" description="Helical" evidence="6">
    <location>
        <begin position="332"/>
        <end position="350"/>
    </location>
</feature>
<feature type="transmembrane region" description="Helical" evidence="6">
    <location>
        <begin position="356"/>
        <end position="385"/>
    </location>
</feature>
<name>A0A4Y2BNG5_ARAVE</name>
<reference evidence="8 9" key="1">
    <citation type="journal article" date="2019" name="Sci. Rep.">
        <title>Orb-weaving spider Araneus ventricosus genome elucidates the spidroin gene catalogue.</title>
        <authorList>
            <person name="Kono N."/>
            <person name="Nakamura H."/>
            <person name="Ohtoshi R."/>
            <person name="Moran D.A.P."/>
            <person name="Shinohara A."/>
            <person name="Yoshida Y."/>
            <person name="Fujiwara M."/>
            <person name="Mori M."/>
            <person name="Tomita M."/>
            <person name="Arakawa K."/>
        </authorList>
    </citation>
    <scope>NUCLEOTIDE SEQUENCE [LARGE SCALE GENOMIC DNA]</scope>
</reference>